<name>A0ABT5CI19_9BACT</name>
<protein>
    <submittedName>
        <fullName evidence="2">Uncharacterized protein</fullName>
    </submittedName>
</protein>
<feature type="transmembrane region" description="Helical" evidence="1">
    <location>
        <begin position="140"/>
        <end position="162"/>
    </location>
</feature>
<feature type="transmembrane region" description="Helical" evidence="1">
    <location>
        <begin position="96"/>
        <end position="120"/>
    </location>
</feature>
<evidence type="ECO:0000256" key="1">
    <source>
        <dbReference type="SAM" id="Phobius"/>
    </source>
</evidence>
<sequence length="171" mass="18182">MRPRYFVMAGVHIIMGIPPHIIIMGIPADIIFVMASQRSFSMSIDMPSGGINLQVIPSFVISHDILHIIGMPMPIMPGIMPIMGIIGMPMPIMPGIIGMLMPIMPGIIGMLMPIMGIIGMPMPIMPGIMDAPAAISGVDIMGDIICGIMGICIAVVMGAPVVSARCFREPF</sequence>
<keyword evidence="3" id="KW-1185">Reference proteome</keyword>
<keyword evidence="1" id="KW-0812">Transmembrane</keyword>
<accession>A0ABT5CI19</accession>
<proteinExistence type="predicted"/>
<evidence type="ECO:0000313" key="3">
    <source>
        <dbReference type="Proteomes" id="UP001217485"/>
    </source>
</evidence>
<evidence type="ECO:0000313" key="2">
    <source>
        <dbReference type="EMBL" id="MDC0684772.1"/>
    </source>
</evidence>
<gene>
    <name evidence="2" type="ORF">POL72_44055</name>
</gene>
<organism evidence="2 3">
    <name type="scientific">Sorangium atrum</name>
    <dbReference type="NCBI Taxonomy" id="2995308"/>
    <lineage>
        <taxon>Bacteria</taxon>
        <taxon>Pseudomonadati</taxon>
        <taxon>Myxococcota</taxon>
        <taxon>Polyangia</taxon>
        <taxon>Polyangiales</taxon>
        <taxon>Polyangiaceae</taxon>
        <taxon>Sorangium</taxon>
    </lineage>
</organism>
<comment type="caution">
    <text evidence="2">The sequence shown here is derived from an EMBL/GenBank/DDBJ whole genome shotgun (WGS) entry which is preliminary data.</text>
</comment>
<dbReference type="RefSeq" id="WP_272102893.1">
    <property type="nucleotide sequence ID" value="NZ_JAQNDK010000005.1"/>
</dbReference>
<feature type="transmembrane region" description="Helical" evidence="1">
    <location>
        <begin position="12"/>
        <end position="35"/>
    </location>
</feature>
<dbReference type="Proteomes" id="UP001217485">
    <property type="component" value="Unassembled WGS sequence"/>
</dbReference>
<keyword evidence="1" id="KW-0472">Membrane</keyword>
<dbReference type="EMBL" id="JAQNDK010000005">
    <property type="protein sequence ID" value="MDC0684772.1"/>
    <property type="molecule type" value="Genomic_DNA"/>
</dbReference>
<keyword evidence="1" id="KW-1133">Transmembrane helix</keyword>
<reference evidence="2 3" key="1">
    <citation type="submission" date="2023-01" db="EMBL/GenBank/DDBJ databases">
        <title>Minimal conservation of predation-associated metabolite biosynthetic gene clusters underscores biosynthetic potential of Myxococcota including descriptions for ten novel species: Archangium lansinium sp. nov., Myxococcus landrumus sp. nov., Nannocystis bai.</title>
        <authorList>
            <person name="Ahearne A."/>
            <person name="Stevens C."/>
            <person name="Dowd S."/>
        </authorList>
    </citation>
    <scope>NUCLEOTIDE SEQUENCE [LARGE SCALE GENOMIC DNA]</scope>
    <source>
        <strain evidence="2 3">WIWO2</strain>
    </source>
</reference>